<gene>
    <name evidence="1" type="ORF">C1280_11360</name>
</gene>
<dbReference type="KEGG" id="gog:C1280_11360"/>
<proteinExistence type="predicted"/>
<dbReference type="EMBL" id="CP025958">
    <property type="protein sequence ID" value="AWM37551.1"/>
    <property type="molecule type" value="Genomic_DNA"/>
</dbReference>
<accession>A0A2Z3GY27</accession>
<sequence length="150" mass="16366">MSDGRLKMLAHLPASSDFSLAAAVAYFDGRQCGRRSVQAELAPEARSPTGFRVRFTSWAVVAWLEEGAEVLADSAELAAGPDLPAPPEVVAGCSRRLSVWSDPGLTADRRAKFWWLAAQLRERFAALHYDHFAVRWLTDAEPGAAPDTAR</sequence>
<evidence type="ECO:0000313" key="2">
    <source>
        <dbReference type="Proteomes" id="UP000245802"/>
    </source>
</evidence>
<name>A0A2Z3GY27_9BACT</name>
<evidence type="ECO:0000313" key="1">
    <source>
        <dbReference type="EMBL" id="AWM37551.1"/>
    </source>
</evidence>
<dbReference type="Proteomes" id="UP000245802">
    <property type="component" value="Chromosome"/>
</dbReference>
<keyword evidence="2" id="KW-1185">Reference proteome</keyword>
<dbReference type="AlphaFoldDB" id="A0A2Z3GY27"/>
<protein>
    <submittedName>
        <fullName evidence="1">Uncharacterized protein</fullName>
    </submittedName>
</protein>
<dbReference type="RefSeq" id="WP_109570925.1">
    <property type="nucleotide sequence ID" value="NZ_CP025958.1"/>
</dbReference>
<reference evidence="1 2" key="1">
    <citation type="submission" date="2018-01" db="EMBL/GenBank/DDBJ databases">
        <title>G. obscuriglobus.</title>
        <authorList>
            <person name="Franke J."/>
            <person name="Blomberg W."/>
            <person name="Selmecki A."/>
        </authorList>
    </citation>
    <scope>NUCLEOTIDE SEQUENCE [LARGE SCALE GENOMIC DNA]</scope>
    <source>
        <strain evidence="1 2">DSM 5831</strain>
    </source>
</reference>
<organism evidence="1 2">
    <name type="scientific">Gemmata obscuriglobus</name>
    <dbReference type="NCBI Taxonomy" id="114"/>
    <lineage>
        <taxon>Bacteria</taxon>
        <taxon>Pseudomonadati</taxon>
        <taxon>Planctomycetota</taxon>
        <taxon>Planctomycetia</taxon>
        <taxon>Gemmatales</taxon>
        <taxon>Gemmataceae</taxon>
        <taxon>Gemmata</taxon>
    </lineage>
</organism>